<dbReference type="Proteomes" id="UP000430508">
    <property type="component" value="Chromosome"/>
</dbReference>
<dbReference type="RefSeq" id="WP_025205097.1">
    <property type="nucleotide sequence ID" value="NZ_CP046996.1"/>
</dbReference>
<evidence type="ECO:0000313" key="1">
    <source>
        <dbReference type="EMBL" id="QGZ99526.1"/>
    </source>
</evidence>
<evidence type="ECO:0000313" key="2">
    <source>
        <dbReference type="Proteomes" id="UP000430508"/>
    </source>
</evidence>
<organism evidence="1 2">
    <name type="scientific">Dehalobacter restrictus</name>
    <dbReference type="NCBI Taxonomy" id="55583"/>
    <lineage>
        <taxon>Bacteria</taxon>
        <taxon>Bacillati</taxon>
        <taxon>Bacillota</taxon>
        <taxon>Clostridia</taxon>
        <taxon>Eubacteriales</taxon>
        <taxon>Desulfitobacteriaceae</taxon>
        <taxon>Dehalobacter</taxon>
    </lineage>
</organism>
<protein>
    <submittedName>
        <fullName evidence="1">Uncharacterized protein</fullName>
    </submittedName>
</protein>
<gene>
    <name evidence="1" type="ORF">GQ588_02080</name>
</gene>
<dbReference type="EMBL" id="CP046996">
    <property type="protein sequence ID" value="QGZ99526.1"/>
    <property type="molecule type" value="Genomic_DNA"/>
</dbReference>
<accession>A0A857DF65</accession>
<name>A0A857DF65_9FIRM</name>
<dbReference type="AlphaFoldDB" id="A0A857DF65"/>
<proteinExistence type="predicted"/>
<sequence length="262" mass="28417">MAYFPDLCSRLGSASFTAINDSETLTLGSRIYTFLDTLGATPPAGNVHIEIQAGLADTVKLLAKAIRGEADISILYAAGESNNPECTAYWTSQRFALDDVQVTAGQNVYIVEREEDSNTPITLSTTCSGCSLNSLRRAGFSRYFLDGNNATDAQQSIRGSYQMILPINFVGLAYTINCINKIYCSMSSASCIEIDLYRSPDEVTFTRVVRSTSFPGASYGALICEDVDCDSISANEGLYYRLGTDGTDPTNYIDIKVSYVAV</sequence>
<reference evidence="1 2" key="1">
    <citation type="submission" date="2019-12" db="EMBL/GenBank/DDBJ databases">
        <title>Sequence classification of anaerobic respiratory reductive dehalogenases: First we see many, then we see few.</title>
        <authorList>
            <person name="Molenda O."/>
            <person name="Puentes Jacome L.A."/>
            <person name="Cao X."/>
            <person name="Nesbo C.L."/>
            <person name="Tang S."/>
            <person name="Morson N."/>
            <person name="Patron J."/>
            <person name="Lomheim L."/>
            <person name="Wishart D.S."/>
            <person name="Edwards E.A."/>
        </authorList>
    </citation>
    <scope>NUCLEOTIDE SEQUENCE [LARGE SCALE GENOMIC DNA]</scope>
    <source>
        <strain evidence="1 2">12DCA</strain>
    </source>
</reference>